<proteinExistence type="predicted"/>
<reference evidence="2 3" key="1">
    <citation type="submission" date="2019-06" db="EMBL/GenBank/DDBJ databases">
        <title>The draft genome of Rhizobium smilacinae PTYR-5.</title>
        <authorList>
            <person name="Liu L."/>
            <person name="Li L."/>
            <person name="Zhang X."/>
        </authorList>
    </citation>
    <scope>NUCLEOTIDE SEQUENCE [LARGE SCALE GENOMIC DNA]</scope>
    <source>
        <strain evidence="2 3">PTYR-5</strain>
    </source>
</reference>
<dbReference type="OrthoDB" id="7306312at2"/>
<gene>
    <name evidence="2" type="ORF">FHP24_07930</name>
</gene>
<protein>
    <submittedName>
        <fullName evidence="2">Uncharacterized protein</fullName>
    </submittedName>
</protein>
<evidence type="ECO:0000313" key="2">
    <source>
        <dbReference type="EMBL" id="TNM66134.1"/>
    </source>
</evidence>
<feature type="region of interest" description="Disordered" evidence="1">
    <location>
        <begin position="23"/>
        <end position="56"/>
    </location>
</feature>
<dbReference type="Proteomes" id="UP000311605">
    <property type="component" value="Unassembled WGS sequence"/>
</dbReference>
<accession>A0A5C4XTV8</accession>
<dbReference type="AlphaFoldDB" id="A0A5C4XTV8"/>
<evidence type="ECO:0000256" key="1">
    <source>
        <dbReference type="SAM" id="MobiDB-lite"/>
    </source>
</evidence>
<comment type="caution">
    <text evidence="2">The sequence shown here is derived from an EMBL/GenBank/DDBJ whole genome shotgun (WGS) entry which is preliminary data.</text>
</comment>
<organism evidence="2 3">
    <name type="scientific">Aliirhizobium smilacinae</name>
    <dbReference type="NCBI Taxonomy" id="1395944"/>
    <lineage>
        <taxon>Bacteria</taxon>
        <taxon>Pseudomonadati</taxon>
        <taxon>Pseudomonadota</taxon>
        <taxon>Alphaproteobacteria</taxon>
        <taxon>Hyphomicrobiales</taxon>
        <taxon>Rhizobiaceae</taxon>
        <taxon>Aliirhizobium</taxon>
    </lineage>
</organism>
<evidence type="ECO:0000313" key="3">
    <source>
        <dbReference type="Proteomes" id="UP000311605"/>
    </source>
</evidence>
<name>A0A5C4XTV8_9HYPH</name>
<sequence>MPRNAAKQDAVTPLLDLTTTKLKGARIMADSETSRTSPPDTRRKRKSKSRSKTELPSRITRQNLLGAVAKILLSLTLELEQAPDRLVPGPTSTARLWLNWYDIHQRLASITRYQQKLESRVLAMAGAYPVVQIEISKEEPLLTVYSLAEIDRLKARVDPKALASARSLLRKRRDSWNSADRRLGYSPALAFEHDLAQQEQVMSRVMSLSKPKTIVEVTAKLHCLLSMQDPGNKCLDAPWIELRRMLLDLVEVERSSYG</sequence>
<keyword evidence="3" id="KW-1185">Reference proteome</keyword>
<dbReference type="EMBL" id="VDMN01000001">
    <property type="protein sequence ID" value="TNM66134.1"/>
    <property type="molecule type" value="Genomic_DNA"/>
</dbReference>